<evidence type="ECO:0000313" key="2">
    <source>
        <dbReference type="Proteomes" id="UP000008388"/>
    </source>
</evidence>
<reference evidence="1 2" key="1">
    <citation type="journal article" date="2011" name="Microbiology">
        <title>The Pseudomonas aeruginosa generalized transducing phage phiPA3 is a new member of the phiKZ-like group of 'jumbo' phages, and infects model laboratory strains and clinical isolates from cystic fibrosis patients.</title>
        <authorList>
            <person name="Monson R."/>
            <person name="Foulds I."/>
            <person name="Foweraker J."/>
            <person name="Welch M."/>
            <person name="Salmond G.P."/>
        </authorList>
    </citation>
    <scope>NUCLEOTIDE SEQUENCE [LARGE SCALE GENOMIC DNA]</scope>
</reference>
<evidence type="ECO:0000313" key="1">
    <source>
        <dbReference type="EMBL" id="AEH03599.1"/>
    </source>
</evidence>
<organismHost>
    <name type="scientific">Pseudomonas aeruginosa</name>
    <dbReference type="NCBI Taxonomy" id="287"/>
</organismHost>
<dbReference type="RefSeq" id="YP_009217255.1">
    <property type="nucleotide sequence ID" value="NC_028999.1"/>
</dbReference>
<protein>
    <submittedName>
        <fullName evidence="1">Virion structural protein</fullName>
    </submittedName>
</protein>
<dbReference type="Proteomes" id="UP000008388">
    <property type="component" value="Segment"/>
</dbReference>
<name>F8SK49_BPPA3</name>
<dbReference type="EMBL" id="HQ630627">
    <property type="protein sequence ID" value="AEH03599.1"/>
    <property type="molecule type" value="Genomic_DNA"/>
</dbReference>
<accession>F8SK49</accession>
<dbReference type="GeneID" id="26643704"/>
<proteinExistence type="predicted"/>
<keyword evidence="2" id="KW-1185">Reference proteome</keyword>
<gene>
    <name evidence="1" type="primary">176</name>
</gene>
<sequence>MKLNVLTKYSPGIENHTIEDAVFDPSLNKFFTEGDPNSAEQTAETEALPIDQTPTDKLFDALQTVSTEAGFIGNVSNWFARKAGNLNMNVREGFRYLTSWNYDPMQKLNVLQMRNFVETLDYMTIETLRVSQPAGFRGELLPYTTGLQKRAQIMAEVVDKVIKPATARFGHYLSTPEERAERRHFQYGAELGHDLDALIKADAAHFSSNRVATAKFGELFSSMNDFIECERNMVDVNTILNGGTTSTVKNAVEALSQTATALVDRIAKDKDIKTSSELAKMIAEEIAEVARWVEWYSVQMTRIIETNNVLYSIEQELRAM</sequence>
<dbReference type="OrthoDB" id="30817at10239"/>
<dbReference type="KEGG" id="vg:26643704"/>
<organism evidence="1 2">
    <name type="scientific">Pseudomonas phage PhiPA3</name>
    <name type="common">Pseudomonas aeruginosa phage PhiPA3</name>
    <dbReference type="NCBI Taxonomy" id="998086"/>
    <lineage>
        <taxon>Viruses</taxon>
        <taxon>Duplodnaviria</taxon>
        <taxon>Heunggongvirae</taxon>
        <taxon>Uroviricota</taxon>
        <taxon>Caudoviricetes</taxon>
        <taxon>Chimalliviridae</taxon>
        <taxon>Miltoncavirus</taxon>
        <taxon>Miltoncavirus PhiPA3</taxon>
    </lineage>
</organism>